<organism evidence="8 9">
    <name type="scientific">Campylobacter suis</name>
    <dbReference type="NCBI Taxonomy" id="2790657"/>
    <lineage>
        <taxon>Bacteria</taxon>
        <taxon>Pseudomonadati</taxon>
        <taxon>Campylobacterota</taxon>
        <taxon>Epsilonproteobacteria</taxon>
        <taxon>Campylobacterales</taxon>
        <taxon>Campylobacteraceae</taxon>
        <taxon>Campylobacter</taxon>
    </lineage>
</organism>
<keyword evidence="9" id="KW-1185">Reference proteome</keyword>
<dbReference type="PANTHER" id="PTHR35891">
    <property type="entry name" value="THIOL:DISULFIDE INTERCHANGE PROTEIN DSBA"/>
    <property type="match status" value="1"/>
</dbReference>
<dbReference type="EMBL" id="CAJHOE010000014">
    <property type="protein sequence ID" value="CAD7289482.1"/>
    <property type="molecule type" value="Genomic_DNA"/>
</dbReference>
<dbReference type="PIRSF" id="PIRSF001488">
    <property type="entry name" value="Tdi_protein"/>
    <property type="match status" value="1"/>
</dbReference>
<accession>A0ABM8Q926</accession>
<protein>
    <recommendedName>
        <fullName evidence="2">Thiol:disulfide interchange protein DsbA</fullName>
    </recommendedName>
</protein>
<dbReference type="Proteomes" id="UP000789359">
    <property type="component" value="Unassembled WGS sequence"/>
</dbReference>
<dbReference type="InterPro" id="IPR036249">
    <property type="entry name" value="Thioredoxin-like_sf"/>
</dbReference>
<comment type="caution">
    <text evidence="8">The sequence shown here is derived from an EMBL/GenBank/DDBJ whole genome shotgun (WGS) entry which is preliminary data.</text>
</comment>
<evidence type="ECO:0000256" key="1">
    <source>
        <dbReference type="ARBA" id="ARBA00005791"/>
    </source>
</evidence>
<evidence type="ECO:0000256" key="3">
    <source>
        <dbReference type="ARBA" id="ARBA00022729"/>
    </source>
</evidence>
<evidence type="ECO:0000256" key="2">
    <source>
        <dbReference type="ARBA" id="ARBA00013831"/>
    </source>
</evidence>
<evidence type="ECO:0000256" key="4">
    <source>
        <dbReference type="ARBA" id="ARBA00023157"/>
    </source>
</evidence>
<comment type="similarity">
    <text evidence="1">Belongs to the thioredoxin family. DsbA subfamily.</text>
</comment>
<dbReference type="InterPro" id="IPR050824">
    <property type="entry name" value="Thiol_disulfide_DsbA"/>
</dbReference>
<evidence type="ECO:0000259" key="7">
    <source>
        <dbReference type="Pfam" id="PF01323"/>
    </source>
</evidence>
<feature type="chain" id="PRO_5047433579" description="Thiol:disulfide interchange protein DsbA" evidence="6">
    <location>
        <begin position="26"/>
        <end position="219"/>
    </location>
</feature>
<keyword evidence="3 6" id="KW-0732">Signal</keyword>
<dbReference type="InterPro" id="IPR023205">
    <property type="entry name" value="DsbA/DsbL"/>
</dbReference>
<evidence type="ECO:0000313" key="9">
    <source>
        <dbReference type="Proteomes" id="UP000789359"/>
    </source>
</evidence>
<dbReference type="Gene3D" id="3.40.30.10">
    <property type="entry name" value="Glutaredoxin"/>
    <property type="match status" value="1"/>
</dbReference>
<dbReference type="SUPFAM" id="SSF52833">
    <property type="entry name" value="Thioredoxin-like"/>
    <property type="match status" value="1"/>
</dbReference>
<evidence type="ECO:0000313" key="8">
    <source>
        <dbReference type="EMBL" id="CAD7289482.1"/>
    </source>
</evidence>
<evidence type="ECO:0000256" key="5">
    <source>
        <dbReference type="ARBA" id="ARBA00023284"/>
    </source>
</evidence>
<evidence type="ECO:0000256" key="6">
    <source>
        <dbReference type="SAM" id="SignalP"/>
    </source>
</evidence>
<dbReference type="Pfam" id="PF01323">
    <property type="entry name" value="DSBA"/>
    <property type="match status" value="1"/>
</dbReference>
<dbReference type="RefSeq" id="WP_230057553.1">
    <property type="nucleotide sequence ID" value="NZ_CAJHOE010000014.1"/>
</dbReference>
<reference evidence="8 9" key="1">
    <citation type="submission" date="2020-11" db="EMBL/GenBank/DDBJ databases">
        <authorList>
            <person name="Peeters C."/>
        </authorList>
    </citation>
    <scope>NUCLEOTIDE SEQUENCE [LARGE SCALE GENOMIC DNA]</scope>
    <source>
        <strain evidence="8 9">LMG 8286</strain>
    </source>
</reference>
<sequence>MKTMFSKTLKVLSAVALFGALSANAFSEGEDYIVLDKPLSVEKGTLTKVFSYACPFCYKYDKSVTPAVVKKVEGLKYEPFHLKTKANEHGEGETASKLLAVAVVKDRAANKDLFADDSLFKKVKMAYYKSYHDKKQRFSSADEFLKLGLDASGISKEDYEKELANPEVVELLKKWDESYDVAKIQGVPAFVVNGKYLIYTAKITSIDGMANLIKELMAK</sequence>
<name>A0ABM8Q926_9BACT</name>
<dbReference type="InterPro" id="IPR001853">
    <property type="entry name" value="DSBA-like_thioredoxin_dom"/>
</dbReference>
<dbReference type="CDD" id="cd03019">
    <property type="entry name" value="DsbA_DsbA"/>
    <property type="match status" value="1"/>
</dbReference>
<feature type="domain" description="DSBA-like thioredoxin" evidence="7">
    <location>
        <begin position="46"/>
        <end position="197"/>
    </location>
</feature>
<proteinExistence type="inferred from homology"/>
<keyword evidence="5" id="KW-0676">Redox-active center</keyword>
<dbReference type="PANTHER" id="PTHR35891:SF3">
    <property type="entry name" value="THIOL:DISULFIDE INTERCHANGE PROTEIN DSBL"/>
    <property type="match status" value="1"/>
</dbReference>
<feature type="signal peptide" evidence="6">
    <location>
        <begin position="1"/>
        <end position="25"/>
    </location>
</feature>
<gene>
    <name evidence="8" type="primary">dsbL_2</name>
    <name evidence="8" type="ORF">LMG8286_01829</name>
</gene>
<keyword evidence="4" id="KW-1015">Disulfide bond</keyword>